<dbReference type="Proteomes" id="UP000295122">
    <property type="component" value="Unassembled WGS sequence"/>
</dbReference>
<organism evidence="1 2">
    <name type="scientific">Enterovirga rhinocerotis</name>
    <dbReference type="NCBI Taxonomy" id="1339210"/>
    <lineage>
        <taxon>Bacteria</taxon>
        <taxon>Pseudomonadati</taxon>
        <taxon>Pseudomonadota</taxon>
        <taxon>Alphaproteobacteria</taxon>
        <taxon>Hyphomicrobiales</taxon>
        <taxon>Methylobacteriaceae</taxon>
        <taxon>Enterovirga</taxon>
    </lineage>
</organism>
<reference evidence="1 2" key="1">
    <citation type="submission" date="2019-03" db="EMBL/GenBank/DDBJ databases">
        <title>Genomic Encyclopedia of Type Strains, Phase IV (KMG-IV): sequencing the most valuable type-strain genomes for metagenomic binning, comparative biology and taxonomic classification.</title>
        <authorList>
            <person name="Goeker M."/>
        </authorList>
    </citation>
    <scope>NUCLEOTIDE SEQUENCE [LARGE SCALE GENOMIC DNA]</scope>
    <source>
        <strain evidence="1 2">DSM 25903</strain>
    </source>
</reference>
<name>A0A4R7C647_9HYPH</name>
<keyword evidence="2" id="KW-1185">Reference proteome</keyword>
<comment type="caution">
    <text evidence="1">The sequence shown here is derived from an EMBL/GenBank/DDBJ whole genome shotgun (WGS) entry which is preliminary data.</text>
</comment>
<dbReference type="AlphaFoldDB" id="A0A4R7C647"/>
<evidence type="ECO:0000313" key="1">
    <source>
        <dbReference type="EMBL" id="TDR94050.1"/>
    </source>
</evidence>
<dbReference type="EMBL" id="SNZR01000011">
    <property type="protein sequence ID" value="TDR94050.1"/>
    <property type="molecule type" value="Genomic_DNA"/>
</dbReference>
<evidence type="ECO:0000313" key="2">
    <source>
        <dbReference type="Proteomes" id="UP000295122"/>
    </source>
</evidence>
<sequence length="180" mass="19940">MEKLGLISRVAERFGSSGRLGKKAVQKIFHILDEGLGVNTGYTFTIYTYGAFSRDLAGDLDIASAVGGVDITYVDYDNRYIVKAGSSCEAVKYKANAYLDSVESGLDSFASLFDSSNVNHLELLSTMVFLHKRRSPNEADDSLVEKLISLKPKYRRDEAERCLTEEVKPLLQRISAPSIE</sequence>
<protein>
    <submittedName>
        <fullName evidence="1">Uncharacterized protein</fullName>
    </submittedName>
</protein>
<accession>A0A4R7C647</accession>
<proteinExistence type="predicted"/>
<gene>
    <name evidence="1" type="ORF">EV668_1321</name>
</gene>